<evidence type="ECO:0000256" key="1">
    <source>
        <dbReference type="ARBA" id="ARBA00009369"/>
    </source>
</evidence>
<dbReference type="Gene3D" id="2.40.10.350">
    <property type="entry name" value="Rod shape-determining protein MreC, domain 2"/>
    <property type="match status" value="1"/>
</dbReference>
<accession>B7ANR4</accession>
<evidence type="ECO:0000313" key="9">
    <source>
        <dbReference type="Proteomes" id="UP000003136"/>
    </source>
</evidence>
<dbReference type="Pfam" id="PF04085">
    <property type="entry name" value="MreC"/>
    <property type="match status" value="1"/>
</dbReference>
<evidence type="ECO:0000259" key="7">
    <source>
        <dbReference type="Pfam" id="PF04085"/>
    </source>
</evidence>
<evidence type="ECO:0000256" key="2">
    <source>
        <dbReference type="ARBA" id="ARBA00013855"/>
    </source>
</evidence>
<dbReference type="InterPro" id="IPR007221">
    <property type="entry name" value="MreC"/>
</dbReference>
<dbReference type="Gene3D" id="2.40.10.340">
    <property type="entry name" value="Rod shape-determining protein MreC, domain 1"/>
    <property type="match status" value="1"/>
</dbReference>
<dbReference type="PIRSF" id="PIRSF038471">
    <property type="entry name" value="MreC"/>
    <property type="match status" value="1"/>
</dbReference>
<dbReference type="PANTHER" id="PTHR34138">
    <property type="entry name" value="CELL SHAPE-DETERMINING PROTEIN MREC"/>
    <property type="match status" value="1"/>
</dbReference>
<dbReference type="InterPro" id="IPR055342">
    <property type="entry name" value="MreC_beta-barrel_core"/>
</dbReference>
<evidence type="ECO:0000313" key="8">
    <source>
        <dbReference type="EMBL" id="EEC58571.1"/>
    </source>
</evidence>
<reference evidence="8 9" key="1">
    <citation type="submission" date="2008-11" db="EMBL/GenBank/DDBJ databases">
        <title>Draft genome sequence of Bacteroides pectinophilus (ATCC 43243).</title>
        <authorList>
            <person name="Sudarsanam P."/>
            <person name="Ley R."/>
            <person name="Guruge J."/>
            <person name="Turnbaugh P.J."/>
            <person name="Mahowald M."/>
            <person name="Liep D."/>
            <person name="Gordon J."/>
        </authorList>
    </citation>
    <scope>NUCLEOTIDE SEQUENCE [LARGE SCALE GENOMIC DNA]</scope>
    <source>
        <strain evidence="8 9">ATCC 43243</strain>
    </source>
</reference>
<dbReference type="eggNOG" id="COG1792">
    <property type="taxonomic scope" value="Bacteria"/>
</dbReference>
<evidence type="ECO:0000256" key="6">
    <source>
        <dbReference type="SAM" id="Coils"/>
    </source>
</evidence>
<dbReference type="EMBL" id="ABVQ01000033">
    <property type="protein sequence ID" value="EEC58571.1"/>
    <property type="molecule type" value="Genomic_DNA"/>
</dbReference>
<dbReference type="AlphaFoldDB" id="B7ANR4"/>
<dbReference type="Proteomes" id="UP000003136">
    <property type="component" value="Unassembled WGS sequence"/>
</dbReference>
<dbReference type="PANTHER" id="PTHR34138:SF1">
    <property type="entry name" value="CELL SHAPE-DETERMINING PROTEIN MREC"/>
    <property type="match status" value="1"/>
</dbReference>
<dbReference type="HOGENOM" id="CLU_042663_1_2_9"/>
<keyword evidence="6" id="KW-0175">Coiled coil</keyword>
<feature type="domain" description="Rod shape-determining protein MreC beta-barrel core" evidence="7">
    <location>
        <begin position="125"/>
        <end position="274"/>
    </location>
</feature>
<protein>
    <recommendedName>
        <fullName evidence="2 5">Cell shape-determining protein MreC</fullName>
    </recommendedName>
    <alternativeName>
        <fullName evidence="4 5">Cell shape protein MreC</fullName>
    </alternativeName>
</protein>
<gene>
    <name evidence="8" type="ORF">BACPEC_00318</name>
</gene>
<organism evidence="8 9">
    <name type="scientific">[Bacteroides] pectinophilus ATCC 43243</name>
    <dbReference type="NCBI Taxonomy" id="483218"/>
    <lineage>
        <taxon>Bacteria</taxon>
        <taxon>Bacillati</taxon>
        <taxon>Bacillota</taxon>
        <taxon>Clostridia</taxon>
        <taxon>Eubacteriales</taxon>
    </lineage>
</organism>
<feature type="coiled-coil region" evidence="6">
    <location>
        <begin position="64"/>
        <end position="108"/>
    </location>
</feature>
<comment type="function">
    <text evidence="5">Involved in formation and maintenance of cell shape.</text>
</comment>
<evidence type="ECO:0000256" key="4">
    <source>
        <dbReference type="ARBA" id="ARBA00032089"/>
    </source>
</evidence>
<dbReference type="STRING" id="483218.BACPEC_00318"/>
<keyword evidence="3 5" id="KW-0133">Cell shape</keyword>
<evidence type="ECO:0000256" key="5">
    <source>
        <dbReference type="PIRNR" id="PIRNR038471"/>
    </source>
</evidence>
<dbReference type="NCBIfam" id="TIGR00219">
    <property type="entry name" value="mreC"/>
    <property type="match status" value="1"/>
</dbReference>
<dbReference type="GO" id="GO:0005886">
    <property type="term" value="C:plasma membrane"/>
    <property type="evidence" value="ECO:0007669"/>
    <property type="project" value="TreeGrafter"/>
</dbReference>
<dbReference type="InterPro" id="IPR042175">
    <property type="entry name" value="Cell/Rod_MreC_2"/>
</dbReference>
<sequence>MRKKLSTFFTPKYILVILTVVCFLFVGASFFTDSLISPIRTVVSAVVIPLQKGMNNLGLWTYDKAETMKELGEVIDQNKELQDRVDSLVEENNQLKQDSYELERLRDLYELDEKYPGYTKVGARVIGKGSDNWFNTFTIDKGSRDGIETDMNVIAGGGLVGIVTDVGENYATVHSIIDDSSKVSGMLIDTGDNCIVNGDIKLMDSGLLRVEYFKKDVVIRDGDKIVTSNISNDYLEGILIGYVKDVTSDSNNLTQSGYLVPVVDFAHLQEVLVIREKKVKIGE</sequence>
<keyword evidence="9" id="KW-1185">Reference proteome</keyword>
<proteinExistence type="inferred from homology"/>
<evidence type="ECO:0000256" key="3">
    <source>
        <dbReference type="ARBA" id="ARBA00022960"/>
    </source>
</evidence>
<name>B7ANR4_9FIRM</name>
<dbReference type="GO" id="GO:0008360">
    <property type="term" value="P:regulation of cell shape"/>
    <property type="evidence" value="ECO:0007669"/>
    <property type="project" value="UniProtKB-KW"/>
</dbReference>
<comment type="similarity">
    <text evidence="1 5">Belongs to the MreC family.</text>
</comment>
<comment type="caution">
    <text evidence="8">The sequence shown here is derived from an EMBL/GenBank/DDBJ whole genome shotgun (WGS) entry which is preliminary data.</text>
</comment>
<reference evidence="8 9" key="2">
    <citation type="submission" date="2008-11" db="EMBL/GenBank/DDBJ databases">
        <authorList>
            <person name="Fulton L."/>
            <person name="Clifton S."/>
            <person name="Fulton B."/>
            <person name="Xu J."/>
            <person name="Minx P."/>
            <person name="Pepin K.H."/>
            <person name="Johnson M."/>
            <person name="Bhonagiri V."/>
            <person name="Nash W.E."/>
            <person name="Mardis E.R."/>
            <person name="Wilson R.K."/>
        </authorList>
    </citation>
    <scope>NUCLEOTIDE SEQUENCE [LARGE SCALE GENOMIC DNA]</scope>
    <source>
        <strain evidence="8 9">ATCC 43243</strain>
    </source>
</reference>
<dbReference type="InterPro" id="IPR042177">
    <property type="entry name" value="Cell/Rod_1"/>
</dbReference>